<evidence type="ECO:0000256" key="1">
    <source>
        <dbReference type="SAM" id="SignalP"/>
    </source>
</evidence>
<keyword evidence="1" id="KW-0732">Signal</keyword>
<dbReference type="AlphaFoldDB" id="A0AAN6Y0A9"/>
<evidence type="ECO:0000313" key="2">
    <source>
        <dbReference type="EMBL" id="KAK4209011.1"/>
    </source>
</evidence>
<comment type="caution">
    <text evidence="2">The sequence shown here is derived from an EMBL/GenBank/DDBJ whole genome shotgun (WGS) entry which is preliminary data.</text>
</comment>
<proteinExistence type="predicted"/>
<gene>
    <name evidence="2" type="ORF">QBC37DRAFT_451340</name>
</gene>
<dbReference type="Proteomes" id="UP001301769">
    <property type="component" value="Unassembled WGS sequence"/>
</dbReference>
<dbReference type="EMBL" id="MU858219">
    <property type="protein sequence ID" value="KAK4209011.1"/>
    <property type="molecule type" value="Genomic_DNA"/>
</dbReference>
<accession>A0AAN6Y0A9</accession>
<keyword evidence="3" id="KW-1185">Reference proteome</keyword>
<sequence>MVSFTTLAITALATLAAARNCTPGLRYCGSTLREIATGDNYDIQIREAFLAFTGNRFASQEDENKGLFLCLPGSNGDVLVHEVCDISCRDNGNDNSDSCNLV</sequence>
<name>A0AAN6Y0A9_9PEZI</name>
<reference evidence="2" key="2">
    <citation type="submission" date="2023-05" db="EMBL/GenBank/DDBJ databases">
        <authorList>
            <consortium name="Lawrence Berkeley National Laboratory"/>
            <person name="Steindorff A."/>
            <person name="Hensen N."/>
            <person name="Bonometti L."/>
            <person name="Westerberg I."/>
            <person name="Brannstrom I.O."/>
            <person name="Guillou S."/>
            <person name="Cros-Aarteil S."/>
            <person name="Calhoun S."/>
            <person name="Haridas S."/>
            <person name="Kuo A."/>
            <person name="Mondo S."/>
            <person name="Pangilinan J."/>
            <person name="Riley R."/>
            <person name="Labutti K."/>
            <person name="Andreopoulos B."/>
            <person name="Lipzen A."/>
            <person name="Chen C."/>
            <person name="Yanf M."/>
            <person name="Daum C."/>
            <person name="Ng V."/>
            <person name="Clum A."/>
            <person name="Ohm R."/>
            <person name="Martin F."/>
            <person name="Silar P."/>
            <person name="Natvig D."/>
            <person name="Lalanne C."/>
            <person name="Gautier V."/>
            <person name="Ament-Velasquez S.L."/>
            <person name="Kruys A."/>
            <person name="Hutchinson M.I."/>
            <person name="Powell A.J."/>
            <person name="Barry K."/>
            <person name="Miller A.N."/>
            <person name="Grigoriev I.V."/>
            <person name="Debuchy R."/>
            <person name="Gladieux P."/>
            <person name="Thoren M.H."/>
            <person name="Johannesson H."/>
        </authorList>
    </citation>
    <scope>NUCLEOTIDE SEQUENCE</scope>
    <source>
        <strain evidence="2">PSN293</strain>
    </source>
</reference>
<reference evidence="2" key="1">
    <citation type="journal article" date="2023" name="Mol. Phylogenet. Evol.">
        <title>Genome-scale phylogeny and comparative genomics of the fungal order Sordariales.</title>
        <authorList>
            <person name="Hensen N."/>
            <person name="Bonometti L."/>
            <person name="Westerberg I."/>
            <person name="Brannstrom I.O."/>
            <person name="Guillou S."/>
            <person name="Cros-Aarteil S."/>
            <person name="Calhoun S."/>
            <person name="Haridas S."/>
            <person name="Kuo A."/>
            <person name="Mondo S."/>
            <person name="Pangilinan J."/>
            <person name="Riley R."/>
            <person name="LaButti K."/>
            <person name="Andreopoulos B."/>
            <person name="Lipzen A."/>
            <person name="Chen C."/>
            <person name="Yan M."/>
            <person name="Daum C."/>
            <person name="Ng V."/>
            <person name="Clum A."/>
            <person name="Steindorff A."/>
            <person name="Ohm R.A."/>
            <person name="Martin F."/>
            <person name="Silar P."/>
            <person name="Natvig D.O."/>
            <person name="Lalanne C."/>
            <person name="Gautier V."/>
            <person name="Ament-Velasquez S.L."/>
            <person name="Kruys A."/>
            <person name="Hutchinson M.I."/>
            <person name="Powell A.J."/>
            <person name="Barry K."/>
            <person name="Miller A.N."/>
            <person name="Grigoriev I.V."/>
            <person name="Debuchy R."/>
            <person name="Gladieux P."/>
            <person name="Hiltunen Thoren M."/>
            <person name="Johannesson H."/>
        </authorList>
    </citation>
    <scope>NUCLEOTIDE SEQUENCE</scope>
    <source>
        <strain evidence="2">PSN293</strain>
    </source>
</reference>
<feature type="signal peptide" evidence="1">
    <location>
        <begin position="1"/>
        <end position="18"/>
    </location>
</feature>
<protein>
    <submittedName>
        <fullName evidence="2">Uncharacterized protein</fullName>
    </submittedName>
</protein>
<feature type="chain" id="PRO_5043011069" evidence="1">
    <location>
        <begin position="19"/>
        <end position="102"/>
    </location>
</feature>
<evidence type="ECO:0000313" key="3">
    <source>
        <dbReference type="Proteomes" id="UP001301769"/>
    </source>
</evidence>
<organism evidence="2 3">
    <name type="scientific">Rhypophila decipiens</name>
    <dbReference type="NCBI Taxonomy" id="261697"/>
    <lineage>
        <taxon>Eukaryota</taxon>
        <taxon>Fungi</taxon>
        <taxon>Dikarya</taxon>
        <taxon>Ascomycota</taxon>
        <taxon>Pezizomycotina</taxon>
        <taxon>Sordariomycetes</taxon>
        <taxon>Sordariomycetidae</taxon>
        <taxon>Sordariales</taxon>
        <taxon>Naviculisporaceae</taxon>
        <taxon>Rhypophila</taxon>
    </lineage>
</organism>